<sequence length="104" mass="10551">MQKIKLSNSLITFSLIVTMPVLLAGCDAIRDLMGESESHSSSMNYYSDDTAHQNGYSSTGSSADSSASGSGGGSSSSDAMSAKKPATKSVNTPAVPLEAPSVGQ</sequence>
<evidence type="ECO:0000256" key="1">
    <source>
        <dbReference type="SAM" id="MobiDB-lite"/>
    </source>
</evidence>
<evidence type="ECO:0000313" key="3">
    <source>
        <dbReference type="Proteomes" id="UP000054877"/>
    </source>
</evidence>
<gene>
    <name evidence="2" type="ORF">Lspi_0047</name>
</gene>
<dbReference type="PATRIC" id="fig|452.5.peg.52"/>
<dbReference type="PROSITE" id="PS51257">
    <property type="entry name" value="PROKAR_LIPOPROTEIN"/>
    <property type="match status" value="1"/>
</dbReference>
<proteinExistence type="predicted"/>
<reference evidence="2 3" key="1">
    <citation type="submission" date="2015-11" db="EMBL/GenBank/DDBJ databases">
        <title>Genomic analysis of 38 Legionella species identifies large and diverse effector repertoires.</title>
        <authorList>
            <person name="Burstein D."/>
            <person name="Amaro F."/>
            <person name="Zusman T."/>
            <person name="Lifshitz Z."/>
            <person name="Cohen O."/>
            <person name="Gilbert J.A."/>
            <person name="Pupko T."/>
            <person name="Shuman H.A."/>
            <person name="Segal G."/>
        </authorList>
    </citation>
    <scope>NUCLEOTIDE SEQUENCE [LARGE SCALE GENOMIC DNA]</scope>
    <source>
        <strain evidence="2 3">Mt.St.Helens-9</strain>
    </source>
</reference>
<accession>A0A0W0ZAV9</accession>
<protein>
    <recommendedName>
        <fullName evidence="4">Lipoprotein</fullName>
    </recommendedName>
</protein>
<comment type="caution">
    <text evidence="2">The sequence shown here is derived from an EMBL/GenBank/DDBJ whole genome shotgun (WGS) entry which is preliminary data.</text>
</comment>
<keyword evidence="3" id="KW-1185">Reference proteome</keyword>
<feature type="region of interest" description="Disordered" evidence="1">
    <location>
        <begin position="37"/>
        <end position="104"/>
    </location>
</feature>
<name>A0A0W0ZAV9_LEGSP</name>
<dbReference type="EMBL" id="LNYX01000001">
    <property type="protein sequence ID" value="KTD66284.1"/>
    <property type="molecule type" value="Genomic_DNA"/>
</dbReference>
<organism evidence="2 3">
    <name type="scientific">Legionella spiritensis</name>
    <dbReference type="NCBI Taxonomy" id="452"/>
    <lineage>
        <taxon>Bacteria</taxon>
        <taxon>Pseudomonadati</taxon>
        <taxon>Pseudomonadota</taxon>
        <taxon>Gammaproteobacteria</taxon>
        <taxon>Legionellales</taxon>
        <taxon>Legionellaceae</taxon>
        <taxon>Legionella</taxon>
    </lineage>
</organism>
<dbReference type="AlphaFoldDB" id="A0A0W0ZAV9"/>
<feature type="compositionally biased region" description="Low complexity" evidence="1">
    <location>
        <begin position="57"/>
        <end position="68"/>
    </location>
</feature>
<evidence type="ECO:0008006" key="4">
    <source>
        <dbReference type="Google" id="ProtNLM"/>
    </source>
</evidence>
<feature type="compositionally biased region" description="Polar residues" evidence="1">
    <location>
        <begin position="43"/>
        <end position="56"/>
    </location>
</feature>
<evidence type="ECO:0000313" key="2">
    <source>
        <dbReference type="EMBL" id="KTD66284.1"/>
    </source>
</evidence>
<dbReference type="Proteomes" id="UP000054877">
    <property type="component" value="Unassembled WGS sequence"/>
</dbReference>
<dbReference type="RefSeq" id="WP_058481990.1">
    <property type="nucleotide sequence ID" value="NZ_CAAAII010000002.1"/>
</dbReference>